<evidence type="ECO:0000313" key="1">
    <source>
        <dbReference type="EMBL" id="CAB3989533.1"/>
    </source>
</evidence>
<proteinExistence type="predicted"/>
<dbReference type="Proteomes" id="UP001152795">
    <property type="component" value="Unassembled WGS sequence"/>
</dbReference>
<evidence type="ECO:0000313" key="2">
    <source>
        <dbReference type="Proteomes" id="UP001152795"/>
    </source>
</evidence>
<keyword evidence="2" id="KW-1185">Reference proteome</keyword>
<name>A0A6S7GEF4_PARCT</name>
<sequence>MILEELVSSFLSFCSSLMIQTPPIHREQRQFTLIFEETHEQNEVYDGLIHREYEQQPEQQLPYYEHDISDLVQPDGQPSRDFAQSFLRSFQANVGLVMAVVFILGLLTLGIVYVDLNTTDACIEWMHNNYSIPRVVKIFQIVGMSFELLPLFTWFPASIVMLWGFKEFKKNYLSCLLVCQLVVGSITCVYRIVMFDEVTPTTVHFSKYRLPVNVLFTFSIICGAYLVARKFKKVNPEKQGKVKKAIIAVLTPGISLPVTAIAKYLVLRKSSEIITPDRAFVLCYFLRGASIVLYRTMQSHFQNIWLFIGLSLLHGVSNVLSKATLSFRTKMWKFFIKCLNNTCCGARLEVQPLNSPRIRRFNADLEIQNILFEYTTVILSQAYLACYLVMSFDISPWQVIQGSLTRIAINLALDFVFNMISVFIQIHYYDIPMRKVWLKYWPRHVAANALIIICMVSYFGPSLVSVFAGYKYIWKEYKLRNCTSIF</sequence>
<organism evidence="1 2">
    <name type="scientific">Paramuricea clavata</name>
    <name type="common">Red gorgonian</name>
    <name type="synonym">Violescent sea-whip</name>
    <dbReference type="NCBI Taxonomy" id="317549"/>
    <lineage>
        <taxon>Eukaryota</taxon>
        <taxon>Metazoa</taxon>
        <taxon>Cnidaria</taxon>
        <taxon>Anthozoa</taxon>
        <taxon>Octocorallia</taxon>
        <taxon>Malacalcyonacea</taxon>
        <taxon>Plexauridae</taxon>
        <taxon>Paramuricea</taxon>
    </lineage>
</organism>
<dbReference type="EMBL" id="CACRXK020001504">
    <property type="protein sequence ID" value="CAB3989533.1"/>
    <property type="molecule type" value="Genomic_DNA"/>
</dbReference>
<dbReference type="OrthoDB" id="5983751at2759"/>
<reference evidence="1" key="1">
    <citation type="submission" date="2020-04" db="EMBL/GenBank/DDBJ databases">
        <authorList>
            <person name="Alioto T."/>
            <person name="Alioto T."/>
            <person name="Gomez Garrido J."/>
        </authorList>
    </citation>
    <scope>NUCLEOTIDE SEQUENCE</scope>
    <source>
        <strain evidence="1">A484AB</strain>
    </source>
</reference>
<protein>
    <submittedName>
        <fullName evidence="1">Uncharacterized protein</fullName>
    </submittedName>
</protein>
<accession>A0A6S7GEF4</accession>
<comment type="caution">
    <text evidence="1">The sequence shown here is derived from an EMBL/GenBank/DDBJ whole genome shotgun (WGS) entry which is preliminary data.</text>
</comment>
<gene>
    <name evidence="1" type="ORF">PACLA_8A065663</name>
</gene>
<dbReference type="AlphaFoldDB" id="A0A6S7GEF4"/>